<dbReference type="SUPFAM" id="SSF52172">
    <property type="entry name" value="CheY-like"/>
    <property type="match status" value="1"/>
</dbReference>
<reference evidence="4" key="2">
    <citation type="journal article" date="2016" name="Int. J. Syst. Evol. Microbiol.">
        <title>Complete genome sequence and cell structure of Limnochorda pilosa, a Gram-negative spore-former within the phylum Firmicutes.</title>
        <authorList>
            <person name="Watanabe M."/>
            <person name="Kojima H."/>
            <person name="Fukui M."/>
        </authorList>
    </citation>
    <scope>NUCLEOTIDE SEQUENCE [LARGE SCALE GENOMIC DNA]</scope>
    <source>
        <strain evidence="4">HC45</strain>
    </source>
</reference>
<reference evidence="4" key="1">
    <citation type="submission" date="2015-07" db="EMBL/GenBank/DDBJ databases">
        <title>Complete genome sequence and phylogenetic analysis of Limnochorda pilosa.</title>
        <authorList>
            <person name="Watanabe M."/>
            <person name="Kojima H."/>
            <person name="Fukui M."/>
        </authorList>
    </citation>
    <scope>NUCLEOTIDE SEQUENCE [LARGE SCALE GENOMIC DNA]</scope>
    <source>
        <strain evidence="4">HC45</strain>
    </source>
</reference>
<evidence type="ECO:0000256" key="1">
    <source>
        <dbReference type="PROSITE-ProRule" id="PRU00169"/>
    </source>
</evidence>
<dbReference type="OrthoDB" id="9780153at2"/>
<evidence type="ECO:0000313" key="3">
    <source>
        <dbReference type="EMBL" id="BAS28518.1"/>
    </source>
</evidence>
<dbReference type="Gene3D" id="3.40.50.2300">
    <property type="match status" value="1"/>
</dbReference>
<keyword evidence="4" id="KW-1185">Reference proteome</keyword>
<dbReference type="KEGG" id="lpil:LIP_2688"/>
<dbReference type="GO" id="GO:0000160">
    <property type="term" value="P:phosphorelay signal transduction system"/>
    <property type="evidence" value="ECO:0007669"/>
    <property type="project" value="InterPro"/>
</dbReference>
<gene>
    <name evidence="3" type="ORF">LIP_2688</name>
</gene>
<dbReference type="InterPro" id="IPR001789">
    <property type="entry name" value="Sig_transdc_resp-reg_receiver"/>
</dbReference>
<feature type="modified residue" description="4-aspartylphosphate" evidence="1">
    <location>
        <position position="54"/>
    </location>
</feature>
<keyword evidence="1" id="KW-0597">Phosphoprotein</keyword>
<feature type="domain" description="Response regulatory" evidence="2">
    <location>
        <begin position="3"/>
        <end position="117"/>
    </location>
</feature>
<dbReference type="Pfam" id="PF00072">
    <property type="entry name" value="Response_reg"/>
    <property type="match status" value="1"/>
</dbReference>
<evidence type="ECO:0000313" key="4">
    <source>
        <dbReference type="Proteomes" id="UP000065807"/>
    </source>
</evidence>
<dbReference type="InterPro" id="IPR011006">
    <property type="entry name" value="CheY-like_superfamily"/>
</dbReference>
<sequence>MIRVLLADDKHEVRSALALLVQEQAGMSVAAEAAEAEGLLQAVQETHPDVVLLDWELPGPGGRQLLAALRRVAPGVRVVALSGRSEARQAAVQAGADAFASKGEPPERLLEILHSFGG</sequence>
<dbReference type="PROSITE" id="PS50110">
    <property type="entry name" value="RESPONSE_REGULATORY"/>
    <property type="match status" value="1"/>
</dbReference>
<protein>
    <submittedName>
        <fullName evidence="3">MerR family transcriptional regulator</fullName>
    </submittedName>
</protein>
<organism evidence="3 4">
    <name type="scientific">Limnochorda pilosa</name>
    <dbReference type="NCBI Taxonomy" id="1555112"/>
    <lineage>
        <taxon>Bacteria</taxon>
        <taxon>Bacillati</taxon>
        <taxon>Bacillota</taxon>
        <taxon>Limnochordia</taxon>
        <taxon>Limnochordales</taxon>
        <taxon>Limnochordaceae</taxon>
        <taxon>Limnochorda</taxon>
    </lineage>
</organism>
<dbReference type="PANTHER" id="PTHR45566:SF2">
    <property type="entry name" value="NARL SUBFAMILY"/>
    <property type="match status" value="1"/>
</dbReference>
<accession>A0A0K2SN08</accession>
<dbReference type="Proteomes" id="UP000065807">
    <property type="component" value="Chromosome"/>
</dbReference>
<dbReference type="CDD" id="cd17535">
    <property type="entry name" value="REC_NarL-like"/>
    <property type="match status" value="1"/>
</dbReference>
<dbReference type="PANTHER" id="PTHR45566">
    <property type="entry name" value="HTH-TYPE TRANSCRIPTIONAL REGULATOR YHJB-RELATED"/>
    <property type="match status" value="1"/>
</dbReference>
<dbReference type="SMART" id="SM00448">
    <property type="entry name" value="REC"/>
    <property type="match status" value="1"/>
</dbReference>
<dbReference type="AlphaFoldDB" id="A0A0K2SN08"/>
<dbReference type="STRING" id="1555112.LIP_2688"/>
<dbReference type="InterPro" id="IPR058245">
    <property type="entry name" value="NreC/VraR/RcsB-like_REC"/>
</dbReference>
<proteinExistence type="predicted"/>
<name>A0A0K2SN08_LIMPI</name>
<dbReference type="EMBL" id="AP014924">
    <property type="protein sequence ID" value="BAS28518.1"/>
    <property type="molecule type" value="Genomic_DNA"/>
</dbReference>
<evidence type="ECO:0000259" key="2">
    <source>
        <dbReference type="PROSITE" id="PS50110"/>
    </source>
</evidence>
<dbReference type="RefSeq" id="WP_068138990.1">
    <property type="nucleotide sequence ID" value="NZ_AP014924.1"/>
</dbReference>
<dbReference type="InterPro" id="IPR051015">
    <property type="entry name" value="EvgA-like"/>
</dbReference>